<organism evidence="3 4">
    <name type="scientific">Cladophialophora immunda</name>
    <dbReference type="NCBI Taxonomy" id="569365"/>
    <lineage>
        <taxon>Eukaryota</taxon>
        <taxon>Fungi</taxon>
        <taxon>Dikarya</taxon>
        <taxon>Ascomycota</taxon>
        <taxon>Pezizomycotina</taxon>
        <taxon>Eurotiomycetes</taxon>
        <taxon>Chaetothyriomycetidae</taxon>
        <taxon>Chaetothyriales</taxon>
        <taxon>Herpotrichiellaceae</taxon>
        <taxon>Cladophialophora</taxon>
    </lineage>
</organism>
<feature type="region of interest" description="Disordered" evidence="1">
    <location>
        <begin position="606"/>
        <end position="627"/>
    </location>
</feature>
<feature type="domain" description="Heterokaryon incompatibility" evidence="2">
    <location>
        <begin position="49"/>
        <end position="190"/>
    </location>
</feature>
<reference evidence="3 4" key="1">
    <citation type="submission" date="2015-01" db="EMBL/GenBank/DDBJ databases">
        <title>The Genome Sequence of Cladophialophora immunda CBS83496.</title>
        <authorList>
            <consortium name="The Broad Institute Genomics Platform"/>
            <person name="Cuomo C."/>
            <person name="de Hoog S."/>
            <person name="Gorbushina A."/>
            <person name="Stielow B."/>
            <person name="Teixiera M."/>
            <person name="Abouelleil A."/>
            <person name="Chapman S.B."/>
            <person name="Priest M."/>
            <person name="Young S.K."/>
            <person name="Wortman J."/>
            <person name="Nusbaum C."/>
            <person name="Birren B."/>
        </authorList>
    </citation>
    <scope>NUCLEOTIDE SEQUENCE [LARGE SCALE GENOMIC DNA]</scope>
    <source>
        <strain evidence="3 4">CBS 83496</strain>
    </source>
</reference>
<dbReference type="AlphaFoldDB" id="A0A0D2AIU2"/>
<dbReference type="GeneID" id="27349711"/>
<dbReference type="RefSeq" id="XP_016245043.1">
    <property type="nucleotide sequence ID" value="XM_016397852.1"/>
</dbReference>
<evidence type="ECO:0000259" key="2">
    <source>
        <dbReference type="Pfam" id="PF06985"/>
    </source>
</evidence>
<dbReference type="OrthoDB" id="5125733at2759"/>
<protein>
    <recommendedName>
        <fullName evidence="2">Heterokaryon incompatibility domain-containing protein</fullName>
    </recommendedName>
</protein>
<name>A0A0D2AIU2_9EURO</name>
<evidence type="ECO:0000256" key="1">
    <source>
        <dbReference type="SAM" id="MobiDB-lite"/>
    </source>
</evidence>
<dbReference type="EMBL" id="KN847045">
    <property type="protein sequence ID" value="KIW24827.1"/>
    <property type="molecule type" value="Genomic_DNA"/>
</dbReference>
<dbReference type="HOGENOM" id="CLU_002639_5_5_1"/>
<dbReference type="PANTHER" id="PTHR33112:SF16">
    <property type="entry name" value="HETEROKARYON INCOMPATIBILITY DOMAIN-CONTAINING PROTEIN"/>
    <property type="match status" value="1"/>
</dbReference>
<dbReference type="Pfam" id="PF06985">
    <property type="entry name" value="HET"/>
    <property type="match status" value="1"/>
</dbReference>
<evidence type="ECO:0000313" key="3">
    <source>
        <dbReference type="EMBL" id="KIW24827.1"/>
    </source>
</evidence>
<evidence type="ECO:0000313" key="4">
    <source>
        <dbReference type="Proteomes" id="UP000054466"/>
    </source>
</evidence>
<keyword evidence="4" id="KW-1185">Reference proteome</keyword>
<feature type="compositionally biased region" description="Basic and acidic residues" evidence="1">
    <location>
        <begin position="618"/>
        <end position="627"/>
    </location>
</feature>
<dbReference type="InterPro" id="IPR010730">
    <property type="entry name" value="HET"/>
</dbReference>
<sequence length="645" mass="74376">MKDWAAICSEQHDYCKAISPSRLPTRVVHVAPDGKIRLHCAGGSYFAYYAILSHPWGPQGPELMTTKSNLSAHMNEINEDDLARNFKDAIRCIRLLGYEYIWIDALCIVQDDGDDWNREASQMAQYYYDSTIMLSADSAQTCNDGFLHNRDGIYSLPMGTYQQFRLREYWSSEEELLSSPINSRAWTFQERFIAPRTLHFLSKEVVWECGHGLMSEGYLQDGSQNYRERGLSRLTLSFVLEEALLYSNKRQQFPGSAAWQEPTSSITQEWCEILHEYTKRSLTYVSDRLSAIAGLARLIQKPRFGRYLAGLWEQDLFHQLCWYRFSNGKPSPTRGNLLASLTGKETQGQVSDQKNVRDTASAPYRAPSWSWAAAEGQIDFPQAVGNPPHRSHPVEQLLHEYSHWVSIYKPRLVGFNMVSQANDNYLRLNEGSYIEVEGYCRYIYSWVSATEEIEMRETEEHIIQDGLDLDVDVDISWSDLQVEDDMSTVTTDLVSQVIIDQDKEALLADLLSKLTFAQPGITHDCHGNAEPPFSQRFVVLQLEKEYFQDRLVWALLLTEHEDEKHGKYYKRIGLISLAHYNLCEFMPTSYNSIKVPTSDVLHPIEREGRRSSTPHGKSRLEARQKAMETDEWSQSKWEKRTLRLM</sequence>
<accession>A0A0D2AIU2</accession>
<dbReference type="VEuPathDB" id="FungiDB:PV07_10517"/>
<proteinExistence type="predicted"/>
<dbReference type="Proteomes" id="UP000054466">
    <property type="component" value="Unassembled WGS sequence"/>
</dbReference>
<dbReference type="PANTHER" id="PTHR33112">
    <property type="entry name" value="DOMAIN PROTEIN, PUTATIVE-RELATED"/>
    <property type="match status" value="1"/>
</dbReference>
<dbReference type="STRING" id="569365.A0A0D2AIU2"/>
<gene>
    <name evidence="3" type="ORF">PV07_10517</name>
</gene>